<dbReference type="SUPFAM" id="SSF52172">
    <property type="entry name" value="CheY-like"/>
    <property type="match status" value="1"/>
</dbReference>
<dbReference type="SUPFAM" id="SSF46894">
    <property type="entry name" value="C-terminal effector domain of the bipartite response regulators"/>
    <property type="match status" value="1"/>
</dbReference>
<dbReference type="GO" id="GO:0000976">
    <property type="term" value="F:transcription cis-regulatory region binding"/>
    <property type="evidence" value="ECO:0007669"/>
    <property type="project" value="TreeGrafter"/>
</dbReference>
<accession>A0A6F8ZFU5</accession>
<dbReference type="PANTHER" id="PTHR48111:SF50">
    <property type="entry name" value="KDP OPERON TRANSCRIPTIONAL REGULATORY PROTEIN KDPE"/>
    <property type="match status" value="1"/>
</dbReference>
<dbReference type="GO" id="GO:0032993">
    <property type="term" value="C:protein-DNA complex"/>
    <property type="evidence" value="ECO:0007669"/>
    <property type="project" value="TreeGrafter"/>
</dbReference>
<evidence type="ECO:0000256" key="5">
    <source>
        <dbReference type="ARBA" id="ARBA00024867"/>
    </source>
</evidence>
<dbReference type="Proteomes" id="UP000503399">
    <property type="component" value="Chromosome"/>
</dbReference>
<keyword evidence="4" id="KW-0804">Transcription</keyword>
<feature type="domain" description="Response regulatory" evidence="8">
    <location>
        <begin position="7"/>
        <end position="120"/>
    </location>
</feature>
<dbReference type="PROSITE" id="PS51755">
    <property type="entry name" value="OMPR_PHOB"/>
    <property type="match status" value="1"/>
</dbReference>
<evidence type="ECO:0000256" key="2">
    <source>
        <dbReference type="ARBA" id="ARBA00023015"/>
    </source>
</evidence>
<dbReference type="Gene3D" id="1.10.10.10">
    <property type="entry name" value="Winged helix-like DNA-binding domain superfamily/Winged helix DNA-binding domain"/>
    <property type="match status" value="1"/>
</dbReference>
<evidence type="ECO:0000256" key="1">
    <source>
        <dbReference type="ARBA" id="ARBA00018672"/>
    </source>
</evidence>
<feature type="DNA-binding region" description="OmpR/PhoB-type" evidence="7">
    <location>
        <begin position="131"/>
        <end position="231"/>
    </location>
</feature>
<protein>
    <recommendedName>
        <fullName evidence="1">Stage 0 sporulation protein A homolog</fullName>
    </recommendedName>
</protein>
<gene>
    <name evidence="10" type="primary">kdpE</name>
    <name evidence="10" type="ORF">R50_1245</name>
</gene>
<dbReference type="Gene3D" id="6.10.250.690">
    <property type="match status" value="1"/>
</dbReference>
<evidence type="ECO:0000259" key="9">
    <source>
        <dbReference type="PROSITE" id="PS51755"/>
    </source>
</evidence>
<evidence type="ECO:0000313" key="11">
    <source>
        <dbReference type="Proteomes" id="UP000503399"/>
    </source>
</evidence>
<dbReference type="Gene3D" id="3.40.50.2300">
    <property type="match status" value="1"/>
</dbReference>
<dbReference type="SMART" id="SM00448">
    <property type="entry name" value="REC"/>
    <property type="match status" value="1"/>
</dbReference>
<proteinExistence type="predicted"/>
<keyword evidence="3 7" id="KW-0238">DNA-binding</keyword>
<dbReference type="InterPro" id="IPR001867">
    <property type="entry name" value="OmpR/PhoB-type_DNA-bd"/>
</dbReference>
<dbReference type="InterPro" id="IPR016032">
    <property type="entry name" value="Sig_transdc_resp-reg_C-effctor"/>
</dbReference>
<dbReference type="AlphaFoldDB" id="A0A6F8ZFU5"/>
<feature type="modified residue" description="4-aspartylphosphate" evidence="6">
    <location>
        <position position="56"/>
    </location>
</feature>
<keyword evidence="6" id="KW-0597">Phosphoprotein</keyword>
<sequence length="242" mass="27391">MVREGELILVVEDEPKYRRLLAVNLKLAGFRVAEAADGAAALRFLFEAEPDLILLDLLLPDRDGFSLLERVRAFTRAPVIMVTALDRKDDIIRGLNEGADDYVTKPFSPEEVVARIRAVLRRGRDPGPAPARILECGPLRLDGDRRRLEVAGREGVSLTPTEWRMLAELMRHCGRVLTHEQLLQRVWGPEYRDDLEYLRVYVRRLRGVVEPDPRHPQYLITVAGVGYVLYPAPHGAAGREGR</sequence>
<dbReference type="InterPro" id="IPR036388">
    <property type="entry name" value="WH-like_DNA-bd_sf"/>
</dbReference>
<evidence type="ECO:0000256" key="7">
    <source>
        <dbReference type="PROSITE-ProRule" id="PRU01091"/>
    </source>
</evidence>
<comment type="function">
    <text evidence="5">May play the central regulatory role in sporulation. It may be an element of the effector pathway responsible for the activation of sporulation genes in response to nutritional stress. Spo0A may act in concert with spo0H (a sigma factor) to control the expression of some genes that are critical to the sporulation process.</text>
</comment>
<dbReference type="PANTHER" id="PTHR48111">
    <property type="entry name" value="REGULATOR OF RPOS"/>
    <property type="match status" value="1"/>
</dbReference>
<dbReference type="GO" id="GO:0006355">
    <property type="term" value="P:regulation of DNA-templated transcription"/>
    <property type="evidence" value="ECO:0007669"/>
    <property type="project" value="InterPro"/>
</dbReference>
<dbReference type="GO" id="GO:0005829">
    <property type="term" value="C:cytosol"/>
    <property type="evidence" value="ECO:0007669"/>
    <property type="project" value="TreeGrafter"/>
</dbReference>
<evidence type="ECO:0000256" key="4">
    <source>
        <dbReference type="ARBA" id="ARBA00023163"/>
    </source>
</evidence>
<feature type="domain" description="OmpR/PhoB-type" evidence="9">
    <location>
        <begin position="131"/>
        <end position="231"/>
    </location>
</feature>
<dbReference type="GO" id="GO:0000156">
    <property type="term" value="F:phosphorelay response regulator activity"/>
    <property type="evidence" value="ECO:0007669"/>
    <property type="project" value="TreeGrafter"/>
</dbReference>
<dbReference type="KEGG" id="hfv:R50_1245"/>
<dbReference type="CDD" id="cd00383">
    <property type="entry name" value="trans_reg_C"/>
    <property type="match status" value="1"/>
</dbReference>
<keyword evidence="2" id="KW-0805">Transcription regulation</keyword>
<evidence type="ECO:0000313" key="10">
    <source>
        <dbReference type="EMBL" id="CAB1128751.1"/>
    </source>
</evidence>
<organism evidence="10 11">
    <name type="scientific">Candidatus Hydrogenisulfobacillus filiaventi</name>
    <dbReference type="NCBI Taxonomy" id="2707344"/>
    <lineage>
        <taxon>Bacteria</taxon>
        <taxon>Bacillati</taxon>
        <taxon>Bacillota</taxon>
        <taxon>Clostridia</taxon>
        <taxon>Eubacteriales</taxon>
        <taxon>Clostridiales Family XVII. Incertae Sedis</taxon>
        <taxon>Candidatus Hydrogenisulfobacillus</taxon>
    </lineage>
</organism>
<dbReference type="Pfam" id="PF00486">
    <property type="entry name" value="Trans_reg_C"/>
    <property type="match status" value="1"/>
</dbReference>
<dbReference type="InterPro" id="IPR011006">
    <property type="entry name" value="CheY-like_superfamily"/>
</dbReference>
<name>A0A6F8ZFU5_9FIRM</name>
<dbReference type="Pfam" id="PF00072">
    <property type="entry name" value="Response_reg"/>
    <property type="match status" value="1"/>
</dbReference>
<reference evidence="10 11" key="1">
    <citation type="submission" date="2020-02" db="EMBL/GenBank/DDBJ databases">
        <authorList>
            <person name="Hogendoorn C."/>
        </authorList>
    </citation>
    <scope>NUCLEOTIDE SEQUENCE [LARGE SCALE GENOMIC DNA]</scope>
    <source>
        <strain evidence="10">R501</strain>
    </source>
</reference>
<evidence type="ECO:0000256" key="6">
    <source>
        <dbReference type="PROSITE-ProRule" id="PRU00169"/>
    </source>
</evidence>
<dbReference type="InterPro" id="IPR039420">
    <property type="entry name" value="WalR-like"/>
</dbReference>
<evidence type="ECO:0000259" key="8">
    <source>
        <dbReference type="PROSITE" id="PS50110"/>
    </source>
</evidence>
<dbReference type="SMART" id="SM00862">
    <property type="entry name" value="Trans_reg_C"/>
    <property type="match status" value="1"/>
</dbReference>
<dbReference type="PROSITE" id="PS50110">
    <property type="entry name" value="RESPONSE_REGULATORY"/>
    <property type="match status" value="1"/>
</dbReference>
<dbReference type="EMBL" id="LR778114">
    <property type="protein sequence ID" value="CAB1128751.1"/>
    <property type="molecule type" value="Genomic_DNA"/>
</dbReference>
<evidence type="ECO:0000256" key="3">
    <source>
        <dbReference type="ARBA" id="ARBA00023125"/>
    </source>
</evidence>
<keyword evidence="11" id="KW-1185">Reference proteome</keyword>
<dbReference type="InterPro" id="IPR001789">
    <property type="entry name" value="Sig_transdc_resp-reg_receiver"/>
</dbReference>